<keyword evidence="2" id="KW-1185">Reference proteome</keyword>
<organism evidence="1 2">
    <name type="scientific">Desulfonema magnum</name>
    <dbReference type="NCBI Taxonomy" id="45655"/>
    <lineage>
        <taxon>Bacteria</taxon>
        <taxon>Pseudomonadati</taxon>
        <taxon>Thermodesulfobacteriota</taxon>
        <taxon>Desulfobacteria</taxon>
        <taxon>Desulfobacterales</taxon>
        <taxon>Desulfococcaceae</taxon>
        <taxon>Desulfonema</taxon>
    </lineage>
</organism>
<gene>
    <name evidence="1" type="ORF">dnm_014170</name>
</gene>
<dbReference type="KEGG" id="dmm:dnm_014170"/>
<sequence>MRCIIISIIPTEDYGDKQNSRSSSDMTLSDGLTVRNTDIHSCSFIRKFINTSRLFYGL</sequence>
<protein>
    <submittedName>
        <fullName evidence="1">Uncharacterized protein</fullName>
    </submittedName>
</protein>
<evidence type="ECO:0000313" key="2">
    <source>
        <dbReference type="Proteomes" id="UP000663722"/>
    </source>
</evidence>
<evidence type="ECO:0000313" key="1">
    <source>
        <dbReference type="EMBL" id="QTA85408.1"/>
    </source>
</evidence>
<name>A0A975GM29_9BACT</name>
<accession>A0A975GM29</accession>
<dbReference type="EMBL" id="CP061800">
    <property type="protein sequence ID" value="QTA85408.1"/>
    <property type="molecule type" value="Genomic_DNA"/>
</dbReference>
<proteinExistence type="predicted"/>
<dbReference type="AlphaFoldDB" id="A0A975GM29"/>
<dbReference type="Proteomes" id="UP000663722">
    <property type="component" value="Chromosome"/>
</dbReference>
<reference evidence="1" key="1">
    <citation type="journal article" date="2021" name="Microb. Physiol.">
        <title>Proteogenomic Insights into the Physiology of Marine, Sulfate-Reducing, Filamentous Desulfonema limicola and Desulfonema magnum.</title>
        <authorList>
            <person name="Schnaars V."/>
            <person name="Wohlbrand L."/>
            <person name="Scheve S."/>
            <person name="Hinrichs C."/>
            <person name="Reinhardt R."/>
            <person name="Rabus R."/>
        </authorList>
    </citation>
    <scope>NUCLEOTIDE SEQUENCE</scope>
    <source>
        <strain evidence="1">4be13</strain>
    </source>
</reference>